<gene>
    <name evidence="2" type="ORF">GJU41_15500</name>
</gene>
<dbReference type="Pfam" id="PF00990">
    <property type="entry name" value="GGDEF"/>
    <property type="match status" value="1"/>
</dbReference>
<sequence length="606" mass="69563">MQDLTVRGIFVIHLSDYTLMSIKSLFFDYISSECLQNSIKHEEYFVCTLQKAMESEDAALFKYENHKYVLLASTAGFYQCDRFIKQQERIEMHDHEAELLIPGEYLIVIKIKKNAFSKEFYEKLQSECEHFLSYFIRMSNKRESDAKYKSLYQLTEKLHSTMNKDEVLDQLIDSLQTMFPAYLFYLFLSQDNDNKQNLPIKSLDYEGNYGNEKAMQAYLSGDVQWELYEHSNHLVVYAPLRGKQGVYGVLEATKQNQSHLDKEVMLIITSLAKAAGNALENAKLYEQSKKLVSDLQLINETSHRLNKNLRLVETMTFMSDRIMRSFSAEEVGFYYMNKDGQPCILPGSTPFFHKEESEPYLNLVHSKFSRHLEGLFIGEASGSGKSEFSSLIAIPMIQSEQLKGFVIVLHSDSYYFTFEMFKLMQSLIHHSTLALMNSMLREELEMLVKTDHLTNLHSRNFLDESVQISLGKDSQGTFILMDIDDFKLVNDTYGHQVGDEVLIQVARIIKNNIREQDVGARWGGEELAVYLPQTDLATGISVANRLVGSVLKGTDPTVTVSCGVAHWKDGRHDTLKRIIRRADKALYSAKESGKNRVIFQQDIEVG</sequence>
<dbReference type="SUPFAM" id="SSF55781">
    <property type="entry name" value="GAF domain-like"/>
    <property type="match status" value="2"/>
</dbReference>
<name>A0A6I2MDN1_9BACI</name>
<dbReference type="SMART" id="SM00267">
    <property type="entry name" value="GGDEF"/>
    <property type="match status" value="1"/>
</dbReference>
<dbReference type="Gene3D" id="3.30.70.270">
    <property type="match status" value="1"/>
</dbReference>
<reference evidence="2 3" key="1">
    <citation type="submission" date="2019-11" db="EMBL/GenBank/DDBJ databases">
        <title>Bacillus idriensis genome.</title>
        <authorList>
            <person name="Konopka E.N."/>
            <person name="Newman J.D."/>
        </authorList>
    </citation>
    <scope>NUCLEOTIDE SEQUENCE [LARGE SCALE GENOMIC DNA]</scope>
    <source>
        <strain evidence="2 3">DSM 19097</strain>
    </source>
</reference>
<evidence type="ECO:0000259" key="1">
    <source>
        <dbReference type="PROSITE" id="PS50887"/>
    </source>
</evidence>
<dbReference type="InterPro" id="IPR029787">
    <property type="entry name" value="Nucleotide_cyclase"/>
</dbReference>
<dbReference type="Gene3D" id="3.30.450.40">
    <property type="match status" value="2"/>
</dbReference>
<organism evidence="2 3">
    <name type="scientific">Metabacillus idriensis</name>
    <dbReference type="NCBI Taxonomy" id="324768"/>
    <lineage>
        <taxon>Bacteria</taxon>
        <taxon>Bacillati</taxon>
        <taxon>Bacillota</taxon>
        <taxon>Bacilli</taxon>
        <taxon>Bacillales</taxon>
        <taxon>Bacillaceae</taxon>
        <taxon>Metabacillus</taxon>
    </lineage>
</organism>
<dbReference type="SUPFAM" id="SSF55073">
    <property type="entry name" value="Nucleotide cyclase"/>
    <property type="match status" value="1"/>
</dbReference>
<dbReference type="InterPro" id="IPR050469">
    <property type="entry name" value="Diguanylate_Cyclase"/>
</dbReference>
<evidence type="ECO:0000313" key="2">
    <source>
        <dbReference type="EMBL" id="MRX55367.1"/>
    </source>
</evidence>
<dbReference type="EMBL" id="WKKF01000004">
    <property type="protein sequence ID" value="MRX55367.1"/>
    <property type="molecule type" value="Genomic_DNA"/>
</dbReference>
<dbReference type="InterPro" id="IPR000160">
    <property type="entry name" value="GGDEF_dom"/>
</dbReference>
<accession>A0A6I2MDN1</accession>
<dbReference type="PROSITE" id="PS50887">
    <property type="entry name" value="GGDEF"/>
    <property type="match status" value="1"/>
</dbReference>
<dbReference type="FunFam" id="3.30.70.270:FF:000001">
    <property type="entry name" value="Diguanylate cyclase domain protein"/>
    <property type="match status" value="1"/>
</dbReference>
<feature type="domain" description="GGDEF" evidence="1">
    <location>
        <begin position="474"/>
        <end position="602"/>
    </location>
</feature>
<dbReference type="InterPro" id="IPR029016">
    <property type="entry name" value="GAF-like_dom_sf"/>
</dbReference>
<dbReference type="Proteomes" id="UP000441585">
    <property type="component" value="Unassembled WGS sequence"/>
</dbReference>
<dbReference type="AlphaFoldDB" id="A0A6I2MDN1"/>
<dbReference type="GO" id="GO:1902201">
    <property type="term" value="P:negative regulation of bacterial-type flagellum-dependent cell motility"/>
    <property type="evidence" value="ECO:0007669"/>
    <property type="project" value="TreeGrafter"/>
</dbReference>
<dbReference type="GO" id="GO:0005886">
    <property type="term" value="C:plasma membrane"/>
    <property type="evidence" value="ECO:0007669"/>
    <property type="project" value="TreeGrafter"/>
</dbReference>
<protein>
    <submittedName>
        <fullName evidence="2">Diguanylate cyclase</fullName>
    </submittedName>
</protein>
<dbReference type="NCBIfam" id="TIGR00254">
    <property type="entry name" value="GGDEF"/>
    <property type="match status" value="1"/>
</dbReference>
<comment type="caution">
    <text evidence="2">The sequence shown here is derived from an EMBL/GenBank/DDBJ whole genome shotgun (WGS) entry which is preliminary data.</text>
</comment>
<keyword evidence="3" id="KW-1185">Reference proteome</keyword>
<dbReference type="InterPro" id="IPR043128">
    <property type="entry name" value="Rev_trsase/Diguanyl_cyclase"/>
</dbReference>
<dbReference type="PANTHER" id="PTHR45138:SF9">
    <property type="entry name" value="DIGUANYLATE CYCLASE DGCM-RELATED"/>
    <property type="match status" value="1"/>
</dbReference>
<evidence type="ECO:0000313" key="3">
    <source>
        <dbReference type="Proteomes" id="UP000441585"/>
    </source>
</evidence>
<proteinExistence type="predicted"/>
<dbReference type="GO" id="GO:0043709">
    <property type="term" value="P:cell adhesion involved in single-species biofilm formation"/>
    <property type="evidence" value="ECO:0007669"/>
    <property type="project" value="TreeGrafter"/>
</dbReference>
<dbReference type="PANTHER" id="PTHR45138">
    <property type="entry name" value="REGULATORY COMPONENTS OF SENSORY TRANSDUCTION SYSTEM"/>
    <property type="match status" value="1"/>
</dbReference>
<dbReference type="GO" id="GO:0052621">
    <property type="term" value="F:diguanylate cyclase activity"/>
    <property type="evidence" value="ECO:0007669"/>
    <property type="project" value="TreeGrafter"/>
</dbReference>
<dbReference type="CDD" id="cd01949">
    <property type="entry name" value="GGDEF"/>
    <property type="match status" value="1"/>
</dbReference>